<feature type="compositionally biased region" description="Polar residues" evidence="1">
    <location>
        <begin position="25"/>
        <end position="41"/>
    </location>
</feature>
<accession>A0A8J2RF53</accession>
<evidence type="ECO:0000313" key="2">
    <source>
        <dbReference type="EMBL" id="CAH0101597.1"/>
    </source>
</evidence>
<proteinExistence type="predicted"/>
<dbReference type="EMBL" id="CAKKLH010000061">
    <property type="protein sequence ID" value="CAH0101597.1"/>
    <property type="molecule type" value="Genomic_DNA"/>
</dbReference>
<gene>
    <name evidence="2" type="ORF">DGAL_LOCUS3934</name>
</gene>
<name>A0A8J2RF53_9CRUS</name>
<reference evidence="2" key="1">
    <citation type="submission" date="2021-11" db="EMBL/GenBank/DDBJ databases">
        <authorList>
            <person name="Schell T."/>
        </authorList>
    </citation>
    <scope>NUCLEOTIDE SEQUENCE</scope>
    <source>
        <strain evidence="2">M5</strain>
    </source>
</reference>
<organism evidence="2 3">
    <name type="scientific">Daphnia galeata</name>
    <dbReference type="NCBI Taxonomy" id="27404"/>
    <lineage>
        <taxon>Eukaryota</taxon>
        <taxon>Metazoa</taxon>
        <taxon>Ecdysozoa</taxon>
        <taxon>Arthropoda</taxon>
        <taxon>Crustacea</taxon>
        <taxon>Branchiopoda</taxon>
        <taxon>Diplostraca</taxon>
        <taxon>Cladocera</taxon>
        <taxon>Anomopoda</taxon>
        <taxon>Daphniidae</taxon>
        <taxon>Daphnia</taxon>
    </lineage>
</organism>
<evidence type="ECO:0000256" key="1">
    <source>
        <dbReference type="SAM" id="MobiDB-lite"/>
    </source>
</evidence>
<keyword evidence="3" id="KW-1185">Reference proteome</keyword>
<dbReference type="AlphaFoldDB" id="A0A8J2RF53"/>
<dbReference type="Proteomes" id="UP000789390">
    <property type="component" value="Unassembled WGS sequence"/>
</dbReference>
<comment type="caution">
    <text evidence="2">The sequence shown here is derived from an EMBL/GenBank/DDBJ whole genome shotgun (WGS) entry which is preliminary data.</text>
</comment>
<feature type="region of interest" description="Disordered" evidence="1">
    <location>
        <begin position="1"/>
        <end position="49"/>
    </location>
</feature>
<evidence type="ECO:0000313" key="3">
    <source>
        <dbReference type="Proteomes" id="UP000789390"/>
    </source>
</evidence>
<sequence>MRPTENKKIKLVGPFKSHNQRSHQTKTTQKESTSNSRTGENNSHDCDDYEMDMDLHTQNVPITDNSSNLFILCLISLFTSYCIESKDSGLEVLRKKLVEQLIA</sequence>
<protein>
    <submittedName>
        <fullName evidence="2">Uncharacterized protein</fullName>
    </submittedName>
</protein>